<organism evidence="1 2">
    <name type="scientific">Clathrospora elynae</name>
    <dbReference type="NCBI Taxonomy" id="706981"/>
    <lineage>
        <taxon>Eukaryota</taxon>
        <taxon>Fungi</taxon>
        <taxon>Dikarya</taxon>
        <taxon>Ascomycota</taxon>
        <taxon>Pezizomycotina</taxon>
        <taxon>Dothideomycetes</taxon>
        <taxon>Pleosporomycetidae</taxon>
        <taxon>Pleosporales</taxon>
        <taxon>Diademaceae</taxon>
        <taxon>Clathrospora</taxon>
    </lineage>
</organism>
<proteinExistence type="predicted"/>
<evidence type="ECO:0000313" key="2">
    <source>
        <dbReference type="Proteomes" id="UP000800038"/>
    </source>
</evidence>
<gene>
    <name evidence="1" type="ORF">EJ02DRAFT_464137</name>
</gene>
<dbReference type="Proteomes" id="UP000800038">
    <property type="component" value="Unassembled WGS sequence"/>
</dbReference>
<reference evidence="1" key="1">
    <citation type="journal article" date="2020" name="Stud. Mycol.">
        <title>101 Dothideomycetes genomes: a test case for predicting lifestyles and emergence of pathogens.</title>
        <authorList>
            <person name="Haridas S."/>
            <person name="Albert R."/>
            <person name="Binder M."/>
            <person name="Bloem J."/>
            <person name="Labutti K."/>
            <person name="Salamov A."/>
            <person name="Andreopoulos B."/>
            <person name="Baker S."/>
            <person name="Barry K."/>
            <person name="Bills G."/>
            <person name="Bluhm B."/>
            <person name="Cannon C."/>
            <person name="Castanera R."/>
            <person name="Culley D."/>
            <person name="Daum C."/>
            <person name="Ezra D."/>
            <person name="Gonzalez J."/>
            <person name="Henrissat B."/>
            <person name="Kuo A."/>
            <person name="Liang C."/>
            <person name="Lipzen A."/>
            <person name="Lutzoni F."/>
            <person name="Magnuson J."/>
            <person name="Mondo S."/>
            <person name="Nolan M."/>
            <person name="Ohm R."/>
            <person name="Pangilinan J."/>
            <person name="Park H.-J."/>
            <person name="Ramirez L."/>
            <person name="Alfaro M."/>
            <person name="Sun H."/>
            <person name="Tritt A."/>
            <person name="Yoshinaga Y."/>
            <person name="Zwiers L.-H."/>
            <person name="Turgeon B."/>
            <person name="Goodwin S."/>
            <person name="Spatafora J."/>
            <person name="Crous P."/>
            <person name="Grigoriev I."/>
        </authorList>
    </citation>
    <scope>NUCLEOTIDE SEQUENCE</scope>
    <source>
        <strain evidence="1">CBS 161.51</strain>
    </source>
</reference>
<accession>A0A6A5T1J7</accession>
<evidence type="ECO:0000313" key="1">
    <source>
        <dbReference type="EMBL" id="KAF1944566.1"/>
    </source>
</evidence>
<dbReference type="AlphaFoldDB" id="A0A6A5T1J7"/>
<sequence>MPCFHPLHPESTRNYPDIAQYDPKKFAQGVRASVFPVDHRMFCVTHNGGNAEWIASSNSGKEHSMWISVGGGSPRAVEILRTVICWRRGESQGSGNSPNGYLCVWHVVQRCGSSAVDGSKGRRGRKEASGPLNIDNTIALDVFFSLAKVAAKLRFPFASYSAKLVSNWISTVMANQT</sequence>
<protein>
    <submittedName>
        <fullName evidence="1">Uncharacterized protein</fullName>
    </submittedName>
</protein>
<dbReference type="EMBL" id="ML976016">
    <property type="protein sequence ID" value="KAF1944566.1"/>
    <property type="molecule type" value="Genomic_DNA"/>
</dbReference>
<keyword evidence="2" id="KW-1185">Reference proteome</keyword>
<name>A0A6A5T1J7_9PLEO</name>